<proteinExistence type="predicted"/>
<dbReference type="AlphaFoldDB" id="C5L429"/>
<dbReference type="GeneID" id="9041858"/>
<protein>
    <submittedName>
        <fullName evidence="1">Uncharacterized protein</fullName>
    </submittedName>
</protein>
<dbReference type="Proteomes" id="UP000007800">
    <property type="component" value="Unassembled WGS sequence"/>
</dbReference>
<keyword evidence="2" id="KW-1185">Reference proteome</keyword>
<organism evidence="2">
    <name type="scientific">Perkinsus marinus (strain ATCC 50983 / TXsc)</name>
    <dbReference type="NCBI Taxonomy" id="423536"/>
    <lineage>
        <taxon>Eukaryota</taxon>
        <taxon>Sar</taxon>
        <taxon>Alveolata</taxon>
        <taxon>Perkinsozoa</taxon>
        <taxon>Perkinsea</taxon>
        <taxon>Perkinsida</taxon>
        <taxon>Perkinsidae</taxon>
        <taxon>Perkinsus</taxon>
    </lineage>
</organism>
<dbReference type="EMBL" id="GG678949">
    <property type="protein sequence ID" value="EER08495.1"/>
    <property type="molecule type" value="Genomic_DNA"/>
</dbReference>
<reference evidence="1 2" key="1">
    <citation type="submission" date="2008-07" db="EMBL/GenBank/DDBJ databases">
        <authorList>
            <person name="El-Sayed N."/>
            <person name="Caler E."/>
            <person name="Inman J."/>
            <person name="Amedeo P."/>
            <person name="Hass B."/>
            <person name="Wortman J."/>
        </authorList>
    </citation>
    <scope>NUCLEOTIDE SEQUENCE [LARGE SCALE GENOMIC DNA]</scope>
    <source>
        <strain evidence="2">ATCC 50983 / TXsc</strain>
    </source>
</reference>
<accession>C5L429</accession>
<sequence length="98" mass="11441">MISDWHIYDLANYDMQRTSGDTEGARSLGVPTKNWLAAWQSEGMRNIKWFYLINASFAVDLVVISEAALSRFNLKLYATVKTFRRENQNTSSRKRVRY</sequence>
<evidence type="ECO:0000313" key="2">
    <source>
        <dbReference type="Proteomes" id="UP000007800"/>
    </source>
</evidence>
<name>C5L429_PERM5</name>
<dbReference type="InParanoid" id="C5L429"/>
<evidence type="ECO:0000313" key="1">
    <source>
        <dbReference type="EMBL" id="EER08495.1"/>
    </source>
</evidence>
<dbReference type="RefSeq" id="XP_002776679.1">
    <property type="nucleotide sequence ID" value="XM_002776633.1"/>
</dbReference>
<gene>
    <name evidence="1" type="ORF">Pmar_PMAR015914</name>
</gene>